<dbReference type="Proteomes" id="UP001151760">
    <property type="component" value="Unassembled WGS sequence"/>
</dbReference>
<name>A0ABQ5E1L9_9ASTR</name>
<dbReference type="EMBL" id="BQNB010015892">
    <property type="protein sequence ID" value="GJT45335.1"/>
    <property type="molecule type" value="Genomic_DNA"/>
</dbReference>
<evidence type="ECO:0000313" key="2">
    <source>
        <dbReference type="EMBL" id="GJT45335.1"/>
    </source>
</evidence>
<evidence type="ECO:0000313" key="3">
    <source>
        <dbReference type="Proteomes" id="UP001151760"/>
    </source>
</evidence>
<comment type="caution">
    <text evidence="2">The sequence shown here is derived from an EMBL/GenBank/DDBJ whole genome shotgun (WGS) entry which is preliminary data.</text>
</comment>
<evidence type="ECO:0008006" key="4">
    <source>
        <dbReference type="Google" id="ProtNLM"/>
    </source>
</evidence>
<feature type="region of interest" description="Disordered" evidence="1">
    <location>
        <begin position="555"/>
        <end position="665"/>
    </location>
</feature>
<feature type="region of interest" description="Disordered" evidence="1">
    <location>
        <begin position="451"/>
        <end position="514"/>
    </location>
</feature>
<gene>
    <name evidence="2" type="ORF">Tco_0954050</name>
</gene>
<reference evidence="2" key="1">
    <citation type="journal article" date="2022" name="Int. J. Mol. Sci.">
        <title>Draft Genome of Tanacetum Coccineum: Genomic Comparison of Closely Related Tanacetum-Family Plants.</title>
        <authorList>
            <person name="Yamashiro T."/>
            <person name="Shiraishi A."/>
            <person name="Nakayama K."/>
            <person name="Satake H."/>
        </authorList>
    </citation>
    <scope>NUCLEOTIDE SEQUENCE</scope>
</reference>
<dbReference type="PANTHER" id="PTHR11439">
    <property type="entry name" value="GAG-POL-RELATED RETROTRANSPOSON"/>
    <property type="match status" value="1"/>
</dbReference>
<accession>A0ABQ5E1L9</accession>
<feature type="compositionally biased region" description="Basic and acidic residues" evidence="1">
    <location>
        <begin position="451"/>
        <end position="461"/>
    </location>
</feature>
<feature type="region of interest" description="Disordered" evidence="1">
    <location>
        <begin position="737"/>
        <end position="759"/>
    </location>
</feature>
<sequence>MALTTYADADHAGCQDTQRSTLGSAQFLGYKLVSWSSKKQKSTTISTTEAEYIAMSRCCAQILWMRSQLTDYDFAFNKIPLYYDNRSAIALCCNNVQHFWSKHINIRHHFIREQVEKGVVELYFVTTNNQLADIFTKALLRERFEFLLPRLGMKSMSPETLKRLQEGEEEILFARISDFRQLANRTDDQILPSSKWVPIGKSNCVLDVQKSQRNPIFPIAVAILKNTNFFRAFTASSTIPAIYIQQFWDTICFNSLTGLFSCQLDEQWFNLHKDILRDALDITPSNDNNPFVAPPSSDTVIEYVNTLGYPCTLRNVSAMSVNALYQPWRSILSMINMCLTYKTAGYDRKNLATTSRGKKKTAHLLIPNVKFTKLIIHHLKNKHNIHPRPGSALHYSHEENILNTLVYVRKDGREIFGMPILDALLTDAIKSASYYNSYLEHVTEYQRYLNEEHDKADDKSPEPASSQPPTPTPTPTESSKRGQGKKRKLVMESTYAPSPAKQSKAGKVTKKRMPKSALQLVDEVVDEGGPACLVVIREPDSGRIQPLLEVQGKGKEKVAEEQAAHDLLTLQTPKPKNPADQFIFQRRTPMPTKPSEHAGSSSLDAELALTDSETKLDEEVPVIKVEDQDEGHAGPNPGKQDEGQTRSNPGDAAESQPQPSHVVYAGPNLEHIDLETTDASTQQKLEQMDEEFTTTAYPNIQEKLKLLTEDQVILEEPASSSGTLSSLQNLDKDLSFTDQFFMEKPQEEEPGKTNAEAEV</sequence>
<dbReference type="CDD" id="cd09272">
    <property type="entry name" value="RNase_HI_RT_Ty1"/>
    <property type="match status" value="1"/>
</dbReference>
<keyword evidence="3" id="KW-1185">Reference proteome</keyword>
<protein>
    <recommendedName>
        <fullName evidence="4">Retrovirus-related Pol polyprotein from transposon TNT 1-94</fullName>
    </recommendedName>
</protein>
<proteinExistence type="predicted"/>
<organism evidence="2 3">
    <name type="scientific">Tanacetum coccineum</name>
    <dbReference type="NCBI Taxonomy" id="301880"/>
    <lineage>
        <taxon>Eukaryota</taxon>
        <taxon>Viridiplantae</taxon>
        <taxon>Streptophyta</taxon>
        <taxon>Embryophyta</taxon>
        <taxon>Tracheophyta</taxon>
        <taxon>Spermatophyta</taxon>
        <taxon>Magnoliopsida</taxon>
        <taxon>eudicotyledons</taxon>
        <taxon>Gunneridae</taxon>
        <taxon>Pentapetalae</taxon>
        <taxon>asterids</taxon>
        <taxon>campanulids</taxon>
        <taxon>Asterales</taxon>
        <taxon>Asteraceae</taxon>
        <taxon>Asteroideae</taxon>
        <taxon>Anthemideae</taxon>
        <taxon>Anthemidinae</taxon>
        <taxon>Tanacetum</taxon>
    </lineage>
</organism>
<evidence type="ECO:0000256" key="1">
    <source>
        <dbReference type="SAM" id="MobiDB-lite"/>
    </source>
</evidence>
<reference evidence="2" key="2">
    <citation type="submission" date="2022-01" db="EMBL/GenBank/DDBJ databases">
        <authorList>
            <person name="Yamashiro T."/>
            <person name="Shiraishi A."/>
            <person name="Satake H."/>
            <person name="Nakayama K."/>
        </authorList>
    </citation>
    <scope>NUCLEOTIDE SEQUENCE</scope>
</reference>
<feature type="compositionally biased region" description="Basic and acidic residues" evidence="1">
    <location>
        <begin position="555"/>
        <end position="564"/>
    </location>
</feature>
<dbReference type="PANTHER" id="PTHR11439:SF495">
    <property type="entry name" value="REVERSE TRANSCRIPTASE, RNA-DEPENDENT DNA POLYMERASE-RELATED"/>
    <property type="match status" value="1"/>
</dbReference>